<sequence>MKRIINEKIKEEYLNDDGKMLGGDYVYKNRKVVLNKVPKTFLREFDSLVLIERVVHLETNYSCAFFGDSMLYYLAKGLEDPQLIDLEVNTAYNPQLSIYIYEKIKKGELQDILEQSENSTIMVPPMSVFLTFVKRDGKGVSVKGYNLKVFRPLEELIKLDSIKTNIKKRSSS</sequence>
<dbReference type="Proteomes" id="UP001595766">
    <property type="component" value="Unassembled WGS sequence"/>
</dbReference>
<reference evidence="2" key="1">
    <citation type="journal article" date="2019" name="Int. J. Syst. Evol. Microbiol.">
        <title>The Global Catalogue of Microorganisms (GCM) 10K type strain sequencing project: providing services to taxonomists for standard genome sequencing and annotation.</title>
        <authorList>
            <consortium name="The Broad Institute Genomics Platform"/>
            <consortium name="The Broad Institute Genome Sequencing Center for Infectious Disease"/>
            <person name="Wu L."/>
            <person name="Ma J."/>
        </authorList>
    </citation>
    <scope>NUCLEOTIDE SEQUENCE [LARGE SCALE GENOMIC DNA]</scope>
    <source>
        <strain evidence="2">CECT 8551</strain>
    </source>
</reference>
<evidence type="ECO:0000313" key="2">
    <source>
        <dbReference type="Proteomes" id="UP001595766"/>
    </source>
</evidence>
<comment type="caution">
    <text evidence="1">The sequence shown here is derived from an EMBL/GenBank/DDBJ whole genome shotgun (WGS) entry which is preliminary data.</text>
</comment>
<accession>A0ABV8ELJ0</accession>
<evidence type="ECO:0000313" key="1">
    <source>
        <dbReference type="EMBL" id="MFC3977176.1"/>
    </source>
</evidence>
<keyword evidence="2" id="KW-1185">Reference proteome</keyword>
<dbReference type="EMBL" id="JBHSAV010000053">
    <property type="protein sequence ID" value="MFC3977176.1"/>
    <property type="molecule type" value="Genomic_DNA"/>
</dbReference>
<dbReference type="RefSeq" id="WP_241291769.1">
    <property type="nucleotide sequence ID" value="NZ_JAKZGR010000002.1"/>
</dbReference>
<proteinExistence type="predicted"/>
<name>A0ABV8ELJ0_9BACT</name>
<gene>
    <name evidence="1" type="ORF">ACFOUP_12380</name>
</gene>
<protein>
    <submittedName>
        <fullName evidence="1">Uncharacterized protein</fullName>
    </submittedName>
</protein>
<organism evidence="1 2">
    <name type="scientific">Belliella kenyensis</name>
    <dbReference type="NCBI Taxonomy" id="1472724"/>
    <lineage>
        <taxon>Bacteria</taxon>
        <taxon>Pseudomonadati</taxon>
        <taxon>Bacteroidota</taxon>
        <taxon>Cytophagia</taxon>
        <taxon>Cytophagales</taxon>
        <taxon>Cyclobacteriaceae</taxon>
        <taxon>Belliella</taxon>
    </lineage>
</organism>